<keyword evidence="3 8" id="KW-0732">Signal</keyword>
<gene>
    <name evidence="10" type="ORF">SAMN05421872_104329</name>
</gene>
<dbReference type="InterPro" id="IPR013320">
    <property type="entry name" value="ConA-like_dom_sf"/>
</dbReference>
<dbReference type="NCBIfam" id="NF047446">
    <property type="entry name" value="barrel_OmpL47"/>
    <property type="match status" value="1"/>
</dbReference>
<dbReference type="GO" id="GO:0005975">
    <property type="term" value="P:carbohydrate metabolic process"/>
    <property type="evidence" value="ECO:0007669"/>
    <property type="project" value="InterPro"/>
</dbReference>
<dbReference type="InterPro" id="IPR058094">
    <property type="entry name" value="Ig-like_OmpL47-like"/>
</dbReference>
<dbReference type="InterPro" id="IPR006710">
    <property type="entry name" value="Glyco_hydro_43"/>
</dbReference>
<dbReference type="AlphaFoldDB" id="A0A1G6QAS0"/>
<evidence type="ECO:0000259" key="9">
    <source>
        <dbReference type="SMART" id="SM00560"/>
    </source>
</evidence>
<dbReference type="SMART" id="SM00560">
    <property type="entry name" value="LamGL"/>
    <property type="match status" value="1"/>
</dbReference>
<dbReference type="SUPFAM" id="SSF75005">
    <property type="entry name" value="Arabinanase/levansucrase/invertase"/>
    <property type="match status" value="1"/>
</dbReference>
<feature type="compositionally biased region" description="Polar residues" evidence="7">
    <location>
        <begin position="1205"/>
        <end position="1217"/>
    </location>
</feature>
<dbReference type="RefSeq" id="WP_170866991.1">
    <property type="nucleotide sequence ID" value="NZ_FMZM01000004.1"/>
</dbReference>
<dbReference type="GO" id="GO:0004553">
    <property type="term" value="F:hydrolase activity, hydrolyzing O-glycosyl compounds"/>
    <property type="evidence" value="ECO:0007669"/>
    <property type="project" value="InterPro"/>
</dbReference>
<dbReference type="InterPro" id="IPR006311">
    <property type="entry name" value="TAT_signal"/>
</dbReference>
<dbReference type="InterPro" id="IPR032109">
    <property type="entry name" value="Big_3_5"/>
</dbReference>
<evidence type="ECO:0000256" key="8">
    <source>
        <dbReference type="SAM" id="SignalP"/>
    </source>
</evidence>
<feature type="domain" description="LamG-like jellyroll fold" evidence="9">
    <location>
        <begin position="105"/>
        <end position="258"/>
    </location>
</feature>
<feature type="region of interest" description="Disordered" evidence="7">
    <location>
        <begin position="1205"/>
        <end position="1224"/>
    </location>
</feature>
<dbReference type="Pfam" id="PF07532">
    <property type="entry name" value="Big_4"/>
    <property type="match status" value="1"/>
</dbReference>
<dbReference type="InterPro" id="IPR011081">
    <property type="entry name" value="Big_4"/>
</dbReference>
<dbReference type="PROSITE" id="PS51318">
    <property type="entry name" value="TAT"/>
    <property type="match status" value="1"/>
</dbReference>
<accession>A0A1G6QAS0</accession>
<dbReference type="Gene3D" id="2.60.40.10">
    <property type="entry name" value="Immunoglobulins"/>
    <property type="match status" value="1"/>
</dbReference>
<evidence type="ECO:0000256" key="7">
    <source>
        <dbReference type="SAM" id="MobiDB-lite"/>
    </source>
</evidence>
<keyword evidence="4" id="KW-0378">Hydrolase</keyword>
<evidence type="ECO:0000256" key="4">
    <source>
        <dbReference type="ARBA" id="ARBA00022801"/>
    </source>
</evidence>
<evidence type="ECO:0000256" key="2">
    <source>
        <dbReference type="ARBA" id="ARBA00009865"/>
    </source>
</evidence>
<organism evidence="10 11">
    <name type="scientific">Nocardioides lianchengensis</name>
    <dbReference type="NCBI Taxonomy" id="1045774"/>
    <lineage>
        <taxon>Bacteria</taxon>
        <taxon>Bacillati</taxon>
        <taxon>Actinomycetota</taxon>
        <taxon>Actinomycetes</taxon>
        <taxon>Propionibacteriales</taxon>
        <taxon>Nocardioidaceae</taxon>
        <taxon>Nocardioides</taxon>
    </lineage>
</organism>
<dbReference type="InterPro" id="IPR023296">
    <property type="entry name" value="Glyco_hydro_beta-prop_sf"/>
</dbReference>
<protein>
    <submittedName>
        <fullName evidence="10">Ig-like domain (Group 3)</fullName>
    </submittedName>
</protein>
<dbReference type="Gene3D" id="2.60.120.200">
    <property type="match status" value="1"/>
</dbReference>
<keyword evidence="11" id="KW-1185">Reference proteome</keyword>
<dbReference type="PANTHER" id="PTHR43301">
    <property type="entry name" value="ARABINAN ENDO-1,5-ALPHA-L-ARABINOSIDASE"/>
    <property type="match status" value="1"/>
</dbReference>
<dbReference type="Proteomes" id="UP000199034">
    <property type="component" value="Unassembled WGS sequence"/>
</dbReference>
<evidence type="ECO:0000256" key="3">
    <source>
        <dbReference type="ARBA" id="ARBA00022729"/>
    </source>
</evidence>
<dbReference type="EMBL" id="FMZM01000004">
    <property type="protein sequence ID" value="SDC89459.1"/>
    <property type="molecule type" value="Genomic_DNA"/>
</dbReference>
<evidence type="ECO:0000313" key="10">
    <source>
        <dbReference type="EMBL" id="SDC89459.1"/>
    </source>
</evidence>
<dbReference type="PANTHER" id="PTHR43301:SF3">
    <property type="entry name" value="ARABINAN ENDO-1,5-ALPHA-L-ARABINOSIDASE A-RELATED"/>
    <property type="match status" value="1"/>
</dbReference>
<dbReference type="InterPro" id="IPR050727">
    <property type="entry name" value="GH43_arabinanases"/>
</dbReference>
<feature type="chain" id="PRO_5043478487" evidence="8">
    <location>
        <begin position="35"/>
        <end position="1224"/>
    </location>
</feature>
<dbReference type="InterPro" id="IPR046780">
    <property type="entry name" value="aBig_2"/>
</dbReference>
<evidence type="ECO:0000256" key="5">
    <source>
        <dbReference type="ARBA" id="ARBA00023157"/>
    </source>
</evidence>
<feature type="signal peptide" evidence="8">
    <location>
        <begin position="1"/>
        <end position="34"/>
    </location>
</feature>
<proteinExistence type="inferred from homology"/>
<dbReference type="SUPFAM" id="SSF49899">
    <property type="entry name" value="Concanavalin A-like lectins/glucanases"/>
    <property type="match status" value="1"/>
</dbReference>
<keyword evidence="6" id="KW-0326">Glycosidase</keyword>
<dbReference type="STRING" id="1045774.SAMN05421872_104329"/>
<keyword evidence="5" id="KW-1015">Disulfide bond</keyword>
<dbReference type="InterPro" id="IPR013783">
    <property type="entry name" value="Ig-like_fold"/>
</dbReference>
<dbReference type="Pfam" id="PF16640">
    <property type="entry name" value="Big_3_5"/>
    <property type="match status" value="1"/>
</dbReference>
<reference evidence="10 11" key="1">
    <citation type="submission" date="2016-10" db="EMBL/GenBank/DDBJ databases">
        <authorList>
            <person name="de Groot N.N."/>
        </authorList>
    </citation>
    <scope>NUCLEOTIDE SEQUENCE [LARGE SCALE GENOMIC DNA]</scope>
    <source>
        <strain evidence="10 11">CGMCC 4.6858</strain>
    </source>
</reference>
<comment type="pathway">
    <text evidence="1">Glycan metabolism; L-arabinan degradation.</text>
</comment>
<sequence>MRMGTLRSWLAGTAALAVSAAGLAVVGPPAPATAVEGDLTTDLVGWWKLDETSGTTAADSSGNGRNGTVAGTASWNAGDGFTFSGGASSGGNAITLPNNLLTGLEDVTVDFDAWVDPTLTSGNWFMFNLGNLATYPNGTGYLFTTNDANGRYRGTIAEDGFASEQSVSRAGHVARGQWRHLTLSIDGGTPAAPGAARLYEDGVLVASNTNLTTNPGLLGTPDGTTTRNVLGRSAYAGDASFKGRLRDFRVYSRALTGAEAASSAQDTSTAAAEADRTALTLGDTSAVVANLALPASGTNGSTINWATSNAAAVTAAGVVTRPSYGQPDGTATLTATITRGAVTRTKDFAVTVLAEEQDDAGKAQAAVAAVTLVKPDDVRGNLTLPTAGRHETALTWASSAPAVVSATGVVTRPAYGAQPVDVTLTVTAARNAATASRPIVVRVQPAPAPADYDAYAFAYFTGESTDDGEKIYLGASKGNDPLDYDELNDGDPVLESTYGERGLRDPFIIRSHEGDRFWMLATDLKIYGGNDFGTAQETGSKYLEIWESTDLVNWSPQRHVKVSSDLAGNTWAPEAFYDEEAGEYVVYWASAFYPTAETAGRDINTSYQEMVYVTTRDFVTFSDPQPWIDVKRGTGRGMIDATVVQDGDTYYRVVKDEAVMRPRQERSTDLRATVTGSLPTTSSPATGWQLVKADVGLNQPNPWGGTFTGGEGPTVFRDNEVEDRWYMFVDQPSYHGGQGYLAFRTDDIGSGNWTSVPSADLPASPRHGTVIPVTQAELDGMRAAFQPELLVASVGDAAVRTREGVAPALPATVPATFGDGTSGPVAVTWDAVAPSSYDGPGTFTVTGTVTRGSADRPVATVTVTDAADPVVTFEQEPDGEDGWWVTDPASVAVTATDDTGVTSVETALDGGAWTTTAGSSATVSVPGDGRHTVAARALDTTGNLSVADDVPVLVDTTEPVSRATAVGRQVTVRAADATSGVARVETRVAGAEAWTSYDGPVPVDGTGGTVEYRAVDVAGNVEATHALVVPPAGSELAATTVVATAEPGSVRYGAAVPVVVRVKGGTSAPTGTVRVLSGGRWLAAGTLADGRLRVVVDSADLGRTGAHTLVVRYYGDASHRADEDAVPLTVTRAVSTTRVSVSGRRATVRVATDPAGQLPARVRVVLARGGKATATRELALSRTGTASWRLPRLRAGTWKVTATVPTTPTLQGSSATDTLKARRR</sequence>
<dbReference type="Pfam" id="PF13385">
    <property type="entry name" value="Laminin_G_3"/>
    <property type="match status" value="1"/>
</dbReference>
<dbReference type="Gene3D" id="2.115.10.20">
    <property type="entry name" value="Glycosyl hydrolase domain, family 43"/>
    <property type="match status" value="1"/>
</dbReference>
<dbReference type="InterPro" id="IPR006558">
    <property type="entry name" value="LamG-like"/>
</dbReference>
<evidence type="ECO:0000256" key="1">
    <source>
        <dbReference type="ARBA" id="ARBA00004834"/>
    </source>
</evidence>
<dbReference type="CDD" id="cd08983">
    <property type="entry name" value="GH43_Bt3655-like"/>
    <property type="match status" value="1"/>
</dbReference>
<evidence type="ECO:0000313" key="11">
    <source>
        <dbReference type="Proteomes" id="UP000199034"/>
    </source>
</evidence>
<evidence type="ECO:0000256" key="6">
    <source>
        <dbReference type="ARBA" id="ARBA00023295"/>
    </source>
</evidence>
<name>A0A1G6QAS0_9ACTN</name>
<dbReference type="Pfam" id="PF04616">
    <property type="entry name" value="Glyco_hydro_43"/>
    <property type="match status" value="1"/>
</dbReference>
<comment type="similarity">
    <text evidence="2">Belongs to the glycosyl hydrolase 43 family.</text>
</comment>
<dbReference type="Pfam" id="PF20578">
    <property type="entry name" value="aBig_2"/>
    <property type="match status" value="2"/>
</dbReference>